<organism evidence="1 2">
    <name type="scientific">Candidatus Thiomargarita nelsonii</name>
    <dbReference type="NCBI Taxonomy" id="1003181"/>
    <lineage>
        <taxon>Bacteria</taxon>
        <taxon>Pseudomonadati</taxon>
        <taxon>Pseudomonadota</taxon>
        <taxon>Gammaproteobacteria</taxon>
        <taxon>Thiotrichales</taxon>
        <taxon>Thiotrichaceae</taxon>
        <taxon>Thiomargarita</taxon>
    </lineage>
</organism>
<proteinExistence type="predicted"/>
<name>A0A176S1F5_9GAMM</name>
<gene>
    <name evidence="1" type="ORF">THIOM_002380</name>
</gene>
<accession>A0A176S1F5</accession>
<reference evidence="1 2" key="1">
    <citation type="submission" date="2016-05" db="EMBL/GenBank/DDBJ databases">
        <title>Single-cell genome of chain-forming Candidatus Thiomargarita nelsonii and comparison to other large sulfur-oxidizing bacteria.</title>
        <authorList>
            <person name="Winkel M."/>
            <person name="Salman V."/>
            <person name="Woyke T."/>
            <person name="Schulz-Vogt H."/>
            <person name="Richter M."/>
            <person name="Flood B."/>
            <person name="Bailey J."/>
            <person name="Amann R."/>
            <person name="Mussmann M."/>
        </authorList>
    </citation>
    <scope>NUCLEOTIDE SEQUENCE [LARGE SCALE GENOMIC DNA]</scope>
    <source>
        <strain evidence="1 2">THI036</strain>
    </source>
</reference>
<keyword evidence="2" id="KW-1185">Reference proteome</keyword>
<protein>
    <submittedName>
        <fullName evidence="1">Uncharacterized protein</fullName>
    </submittedName>
</protein>
<comment type="caution">
    <text evidence="1">The sequence shown here is derived from an EMBL/GenBank/DDBJ whole genome shotgun (WGS) entry which is preliminary data.</text>
</comment>
<dbReference type="EMBL" id="LUTY01001351">
    <property type="protein sequence ID" value="OAD21845.1"/>
    <property type="molecule type" value="Genomic_DNA"/>
</dbReference>
<dbReference type="Proteomes" id="UP000076962">
    <property type="component" value="Unassembled WGS sequence"/>
</dbReference>
<evidence type="ECO:0000313" key="1">
    <source>
        <dbReference type="EMBL" id="OAD21845.1"/>
    </source>
</evidence>
<dbReference type="AlphaFoldDB" id="A0A176S1F5"/>
<sequence>MNKQWHYVALGLGLSLFAVGIKSIESPTMLRQAERVKQSRIEGEFILTGNKALLLHPSELYIYYQSLQWIRENFLKLPKGGRVCYDSCVCQPQASERLYQYRQGQFVSSQVSEHCGKEDADLTVSFYSASGALHWQLGPYQRGQYYIAPSERELVSGQFYLVPSQGSYPWALSKKSYFVFKYVSPEGWQTYSPTLMLEPAQKDAQGIARLTWKRH</sequence>
<evidence type="ECO:0000313" key="2">
    <source>
        <dbReference type="Proteomes" id="UP000076962"/>
    </source>
</evidence>